<dbReference type="Proteomes" id="UP000515204">
    <property type="component" value="Unplaced"/>
</dbReference>
<dbReference type="InterPro" id="IPR003140">
    <property type="entry name" value="PLipase/COase/thioEstase"/>
</dbReference>
<dbReference type="InterPro" id="IPR050565">
    <property type="entry name" value="LYPA1-2/EST-like"/>
</dbReference>
<dbReference type="Gene3D" id="3.40.50.1820">
    <property type="entry name" value="alpha/beta hydrolase"/>
    <property type="match status" value="1"/>
</dbReference>
<dbReference type="OrthoDB" id="2418081at2759"/>
<dbReference type="SUPFAM" id="SSF53474">
    <property type="entry name" value="alpha/beta-Hydrolases"/>
    <property type="match status" value="1"/>
</dbReference>
<dbReference type="KEGG" id="dqu:106751615"/>
<protein>
    <recommendedName>
        <fullName evidence="2">palmitoyl-protein hydrolase</fullName>
        <ecNumber evidence="2">3.1.2.22</ecNumber>
    </recommendedName>
</protein>
<evidence type="ECO:0000256" key="3">
    <source>
        <dbReference type="ARBA" id="ARBA00022801"/>
    </source>
</evidence>
<dbReference type="InterPro" id="IPR029058">
    <property type="entry name" value="AB_hydrolase_fold"/>
</dbReference>
<feature type="domain" description="Phospholipase/carboxylesterase/thioesterase" evidence="4">
    <location>
        <begin position="9"/>
        <end position="225"/>
    </location>
</feature>
<evidence type="ECO:0000259" key="4">
    <source>
        <dbReference type="Pfam" id="PF02230"/>
    </source>
</evidence>
<evidence type="ECO:0000256" key="1">
    <source>
        <dbReference type="ARBA" id="ARBA00006499"/>
    </source>
</evidence>
<sequence>MAFMARISQANIVQATKRHTATVFFFHGSGGTAEDMKEWINILIKEELQFPHIKLVYPSAPTQPYTPSDGMLQNVWFDRMAISNQVPENVKSIDSMCQIVSKWIEKEVADGIPYNRIILGGFSMGGALAFHLAYRYKTGIAGCFAMSSFLNKGSLVCEHLKANPESSKVPLLQCHGTEDTLVPIAWGEETAKNLEKLGVNVKFVPLQNMDHALNRSEVQIWKDWLLDVLPDKQLTFSPKY</sequence>
<dbReference type="GO" id="GO:0052689">
    <property type="term" value="F:carboxylic ester hydrolase activity"/>
    <property type="evidence" value="ECO:0007669"/>
    <property type="project" value="TreeGrafter"/>
</dbReference>
<evidence type="ECO:0000313" key="6">
    <source>
        <dbReference type="RefSeq" id="XP_014488053.1"/>
    </source>
</evidence>
<proteinExistence type="inferred from homology"/>
<dbReference type="AlphaFoldDB" id="A0A6P3YCA5"/>
<name>A0A6P3YCA5_DINQU</name>
<reference evidence="6" key="1">
    <citation type="submission" date="2025-08" db="UniProtKB">
        <authorList>
            <consortium name="RefSeq"/>
        </authorList>
    </citation>
    <scope>IDENTIFICATION</scope>
</reference>
<keyword evidence="5" id="KW-1185">Reference proteome</keyword>
<dbReference type="GeneID" id="106751615"/>
<dbReference type="EC" id="3.1.2.22" evidence="2"/>
<evidence type="ECO:0000313" key="5">
    <source>
        <dbReference type="Proteomes" id="UP000515204"/>
    </source>
</evidence>
<evidence type="ECO:0000256" key="2">
    <source>
        <dbReference type="ARBA" id="ARBA00012423"/>
    </source>
</evidence>
<dbReference type="PANTHER" id="PTHR10655:SF17">
    <property type="entry name" value="LYSOPHOSPHOLIPASE-LIKE PROTEIN 1"/>
    <property type="match status" value="1"/>
</dbReference>
<accession>A0A6P3YCA5</accession>
<keyword evidence="3" id="KW-0378">Hydrolase</keyword>
<dbReference type="GO" id="GO:0005737">
    <property type="term" value="C:cytoplasm"/>
    <property type="evidence" value="ECO:0007669"/>
    <property type="project" value="TreeGrafter"/>
</dbReference>
<dbReference type="PANTHER" id="PTHR10655">
    <property type="entry name" value="LYSOPHOSPHOLIPASE-RELATED"/>
    <property type="match status" value="1"/>
</dbReference>
<dbReference type="Pfam" id="PF02230">
    <property type="entry name" value="Abhydrolase_2"/>
    <property type="match status" value="1"/>
</dbReference>
<organism evidence="5 6">
    <name type="scientific">Dinoponera quadriceps</name>
    <name type="common">South American ant</name>
    <dbReference type="NCBI Taxonomy" id="609295"/>
    <lineage>
        <taxon>Eukaryota</taxon>
        <taxon>Metazoa</taxon>
        <taxon>Ecdysozoa</taxon>
        <taxon>Arthropoda</taxon>
        <taxon>Hexapoda</taxon>
        <taxon>Insecta</taxon>
        <taxon>Pterygota</taxon>
        <taxon>Neoptera</taxon>
        <taxon>Endopterygota</taxon>
        <taxon>Hymenoptera</taxon>
        <taxon>Apocrita</taxon>
        <taxon>Aculeata</taxon>
        <taxon>Formicoidea</taxon>
        <taxon>Formicidae</taxon>
        <taxon>Ponerinae</taxon>
        <taxon>Ponerini</taxon>
        <taxon>Dinoponera</taxon>
    </lineage>
</organism>
<dbReference type="RefSeq" id="XP_014488053.1">
    <property type="nucleotide sequence ID" value="XM_014632567.1"/>
</dbReference>
<dbReference type="GO" id="GO:0008474">
    <property type="term" value="F:palmitoyl-(protein) hydrolase activity"/>
    <property type="evidence" value="ECO:0007669"/>
    <property type="project" value="UniProtKB-EC"/>
</dbReference>
<comment type="similarity">
    <text evidence="1">Belongs to the AB hydrolase superfamily. AB hydrolase 2 family.</text>
</comment>
<gene>
    <name evidence="6" type="primary">LOC106751615</name>
</gene>